<name>A0A8S1JZZ1_PARPR</name>
<reference evidence="4" key="1">
    <citation type="submission" date="2021-01" db="EMBL/GenBank/DDBJ databases">
        <authorList>
            <consortium name="Genoscope - CEA"/>
            <person name="William W."/>
        </authorList>
    </citation>
    <scope>NUCLEOTIDE SEQUENCE</scope>
</reference>
<comment type="similarity">
    <text evidence="2">Belongs to the short-chain dehydrogenases/reductases (SDR) family.</text>
</comment>
<dbReference type="OMA" id="WTHALLW"/>
<dbReference type="InterPro" id="IPR020904">
    <property type="entry name" value="Sc_DH/Rdtase_CS"/>
</dbReference>
<protein>
    <recommendedName>
        <fullName evidence="6">Steroid dehydrogenase</fullName>
    </recommendedName>
</protein>
<comment type="subcellular location">
    <subcellularLocation>
        <location evidence="1">Endoplasmic reticulum</location>
    </subcellularLocation>
</comment>
<evidence type="ECO:0000313" key="5">
    <source>
        <dbReference type="Proteomes" id="UP000688137"/>
    </source>
</evidence>
<dbReference type="CDD" id="cd05356">
    <property type="entry name" value="17beta-HSD1_like_SDR_c"/>
    <property type="match status" value="1"/>
</dbReference>
<keyword evidence="5" id="KW-1185">Reference proteome</keyword>
<keyword evidence="3" id="KW-0560">Oxidoreductase</keyword>
<evidence type="ECO:0000256" key="3">
    <source>
        <dbReference type="ARBA" id="ARBA00023002"/>
    </source>
</evidence>
<evidence type="ECO:0000256" key="2">
    <source>
        <dbReference type="ARBA" id="ARBA00006484"/>
    </source>
</evidence>
<dbReference type="PROSITE" id="PS00061">
    <property type="entry name" value="ADH_SHORT"/>
    <property type="match status" value="1"/>
</dbReference>
<organism evidence="4 5">
    <name type="scientific">Paramecium primaurelia</name>
    <dbReference type="NCBI Taxonomy" id="5886"/>
    <lineage>
        <taxon>Eukaryota</taxon>
        <taxon>Sar</taxon>
        <taxon>Alveolata</taxon>
        <taxon>Ciliophora</taxon>
        <taxon>Intramacronucleata</taxon>
        <taxon>Oligohymenophorea</taxon>
        <taxon>Peniculida</taxon>
        <taxon>Parameciidae</taxon>
        <taxon>Paramecium</taxon>
    </lineage>
</organism>
<sequence length="292" mass="33163">MFFFIIGLATLAFIVFRILEEIYKCLQPFPNIQAKYGKDCWAVVTGATDGIGKGYCQVLAQQNVNICMIIRNEEKGKKLIEELSKGSTSKFKIVVADFNNSLEEGFFDKVYKQIENLDIGLLINNVGVSHSAPLEKYNDNQLREIITVNCFPIVFLTKKIIPKMLQRKRSAIINLSSFTGRVPMPYNQTYAASKAFDDFFSRSIALEYSNIDILAHRPMYVTTPMTNYKKGQGAISPIQAAKGALQRLGLEYSTHGHILHRIQGFFGAVIVPSFLRNKILKKEMRRLVRKYL</sequence>
<dbReference type="PIRSF" id="PIRSF000126">
    <property type="entry name" value="11-beta-HSD1"/>
    <property type="match status" value="1"/>
</dbReference>
<dbReference type="Proteomes" id="UP000688137">
    <property type="component" value="Unassembled WGS sequence"/>
</dbReference>
<dbReference type="PANTHER" id="PTHR43899">
    <property type="entry name" value="RH59310P"/>
    <property type="match status" value="1"/>
</dbReference>
<evidence type="ECO:0000256" key="1">
    <source>
        <dbReference type="ARBA" id="ARBA00004240"/>
    </source>
</evidence>
<dbReference type="Pfam" id="PF00106">
    <property type="entry name" value="adh_short"/>
    <property type="match status" value="1"/>
</dbReference>
<comment type="caution">
    <text evidence="4">The sequence shown here is derived from an EMBL/GenBank/DDBJ whole genome shotgun (WGS) entry which is preliminary data.</text>
</comment>
<dbReference type="GO" id="GO:0016491">
    <property type="term" value="F:oxidoreductase activity"/>
    <property type="evidence" value="ECO:0007669"/>
    <property type="project" value="UniProtKB-KW"/>
</dbReference>
<dbReference type="PANTHER" id="PTHR43899:SF13">
    <property type="entry name" value="RH59310P"/>
    <property type="match status" value="1"/>
</dbReference>
<evidence type="ECO:0008006" key="6">
    <source>
        <dbReference type="Google" id="ProtNLM"/>
    </source>
</evidence>
<dbReference type="InterPro" id="IPR002347">
    <property type="entry name" value="SDR_fam"/>
</dbReference>
<dbReference type="InterPro" id="IPR051019">
    <property type="entry name" value="VLCFA-Steroid_DH"/>
</dbReference>
<accession>A0A8S1JZZ1</accession>
<dbReference type="GO" id="GO:0005783">
    <property type="term" value="C:endoplasmic reticulum"/>
    <property type="evidence" value="ECO:0007669"/>
    <property type="project" value="UniProtKB-SubCell"/>
</dbReference>
<evidence type="ECO:0000313" key="4">
    <source>
        <dbReference type="EMBL" id="CAD8043758.1"/>
    </source>
</evidence>
<dbReference type="AlphaFoldDB" id="A0A8S1JZZ1"/>
<gene>
    <name evidence="4" type="ORF">PPRIM_AZ9-3.1.T0050412</name>
</gene>
<dbReference type="EMBL" id="CAJJDM010000002">
    <property type="protein sequence ID" value="CAD8043758.1"/>
    <property type="molecule type" value="Genomic_DNA"/>
</dbReference>
<proteinExistence type="inferred from homology"/>